<dbReference type="RefSeq" id="WP_004824381.1">
    <property type="nucleotide sequence ID" value="NZ_KB849459.1"/>
</dbReference>
<dbReference type="EMBL" id="APPK01000047">
    <property type="protein sequence ID" value="ENV20621.1"/>
    <property type="molecule type" value="Genomic_DNA"/>
</dbReference>
<accession>N8X8Q4</accession>
<evidence type="ECO:0000313" key="1">
    <source>
        <dbReference type="EMBL" id="ENV20621.1"/>
    </source>
</evidence>
<sequence>MERVYKLKESSKYNIYIREIKTKQDLIDLINRQPANSIKSLDIFTHGGENSLYMVSVRQGDSSSRMNKYWWWRYFFNNETFKTQDLDSFQSEVFTVNVKIEIHGCKTAENPKNGNNLASKWSKKLYSLGKTKSVVIGHTTNTSPLINGASTKPNDQSYMWLERAIYKNGQLITLTKSKGLLDEDALTK</sequence>
<reference evidence="1 2" key="1">
    <citation type="submission" date="2013-02" db="EMBL/GenBank/DDBJ databases">
        <title>The Genome Sequence of Acinetobacter bereziniae NIPH 3.</title>
        <authorList>
            <consortium name="The Broad Institute Genome Sequencing Platform"/>
            <consortium name="The Broad Institute Genome Sequencing Center for Infectious Disease"/>
            <person name="Cerqueira G."/>
            <person name="Feldgarden M."/>
            <person name="Courvalin P."/>
            <person name="Perichon B."/>
            <person name="Grillot-Courvalin C."/>
            <person name="Clermont D."/>
            <person name="Rocha E."/>
            <person name="Yoon E.-J."/>
            <person name="Nemec A."/>
            <person name="Walker B."/>
            <person name="Young S.K."/>
            <person name="Zeng Q."/>
            <person name="Gargeya S."/>
            <person name="Fitzgerald M."/>
            <person name="Haas B."/>
            <person name="Abouelleil A."/>
            <person name="Alvarado L."/>
            <person name="Arachchi H.M."/>
            <person name="Berlin A.M."/>
            <person name="Chapman S.B."/>
            <person name="Dewar J."/>
            <person name="Goldberg J."/>
            <person name="Griggs A."/>
            <person name="Gujja S."/>
            <person name="Hansen M."/>
            <person name="Howarth C."/>
            <person name="Imamovic A."/>
            <person name="Larimer J."/>
            <person name="McCowan C."/>
            <person name="Murphy C."/>
            <person name="Neiman D."/>
            <person name="Pearson M."/>
            <person name="Priest M."/>
            <person name="Roberts A."/>
            <person name="Saif S."/>
            <person name="Shea T."/>
            <person name="Sisk P."/>
            <person name="Sykes S."/>
            <person name="Wortman J."/>
            <person name="Nusbaum C."/>
            <person name="Birren B."/>
        </authorList>
    </citation>
    <scope>NUCLEOTIDE SEQUENCE [LARGE SCALE GENOMIC DNA]</scope>
    <source>
        <strain evidence="1 2">NIPH 3</strain>
    </source>
</reference>
<organism evidence="1 2">
    <name type="scientific">Acinetobacter bereziniae NIPH 3</name>
    <dbReference type="NCBI Taxonomy" id="1217651"/>
    <lineage>
        <taxon>Bacteria</taxon>
        <taxon>Pseudomonadati</taxon>
        <taxon>Pseudomonadota</taxon>
        <taxon>Gammaproteobacteria</taxon>
        <taxon>Moraxellales</taxon>
        <taxon>Moraxellaceae</taxon>
        <taxon>Acinetobacter</taxon>
    </lineage>
</organism>
<dbReference type="Proteomes" id="UP000013270">
    <property type="component" value="Unassembled WGS sequence"/>
</dbReference>
<protein>
    <submittedName>
        <fullName evidence="1">Uncharacterized protein</fullName>
    </submittedName>
</protein>
<gene>
    <name evidence="1" type="ORF">F963_03480</name>
</gene>
<evidence type="ECO:0000313" key="2">
    <source>
        <dbReference type="Proteomes" id="UP000013270"/>
    </source>
</evidence>
<comment type="caution">
    <text evidence="1">The sequence shown here is derived from an EMBL/GenBank/DDBJ whole genome shotgun (WGS) entry which is preliminary data.</text>
</comment>
<proteinExistence type="predicted"/>
<dbReference type="HOGENOM" id="CLU_098187_0_0_6"/>
<name>N8X8Q4_ACIBZ</name>
<dbReference type="PATRIC" id="fig|1217651.3.peg.3435"/>
<dbReference type="AlphaFoldDB" id="N8X8Q4"/>